<dbReference type="AlphaFoldDB" id="A0A7R9P770"/>
<sequence>MYKYLLRGPQEEMDTNHREVYLGVQLEPSFIPALVTKFRTYSTEGNTRLLSGVMRRYSQPDEL</sequence>
<gene>
    <name evidence="1" type="ORF">TCMB3V08_LOCUS4970</name>
</gene>
<organism evidence="1">
    <name type="scientific">Timema californicum</name>
    <name type="common">California timema</name>
    <name type="synonym">Walking stick</name>
    <dbReference type="NCBI Taxonomy" id="61474"/>
    <lineage>
        <taxon>Eukaryota</taxon>
        <taxon>Metazoa</taxon>
        <taxon>Ecdysozoa</taxon>
        <taxon>Arthropoda</taxon>
        <taxon>Hexapoda</taxon>
        <taxon>Insecta</taxon>
        <taxon>Pterygota</taxon>
        <taxon>Neoptera</taxon>
        <taxon>Polyneoptera</taxon>
        <taxon>Phasmatodea</taxon>
        <taxon>Timematodea</taxon>
        <taxon>Timematoidea</taxon>
        <taxon>Timematidae</taxon>
        <taxon>Timema</taxon>
    </lineage>
</organism>
<reference evidence="1" key="1">
    <citation type="submission" date="2020-11" db="EMBL/GenBank/DDBJ databases">
        <authorList>
            <person name="Tran Van P."/>
        </authorList>
    </citation>
    <scope>NUCLEOTIDE SEQUENCE</scope>
</reference>
<protein>
    <submittedName>
        <fullName evidence="1">(California timema) hypothetical protein</fullName>
    </submittedName>
</protein>
<proteinExistence type="predicted"/>
<name>A0A7R9P770_TIMCA</name>
<accession>A0A7R9P770</accession>
<evidence type="ECO:0000313" key="1">
    <source>
        <dbReference type="EMBL" id="CAD7572317.1"/>
    </source>
</evidence>
<dbReference type="EMBL" id="OE180948">
    <property type="protein sequence ID" value="CAD7572317.1"/>
    <property type="molecule type" value="Genomic_DNA"/>
</dbReference>